<evidence type="ECO:0000313" key="2">
    <source>
        <dbReference type="Proteomes" id="UP000070633"/>
    </source>
</evidence>
<sequence>MTEVKLVSACLFGIECRYDGEDNLDEKVMELTEEDFLIPVCPEQLGGLGTPRKPMNIANGDGLEVLEGKGKVLNEDNEDITKNMIKGAKETLKIARAYDVREAILKARSPSCGCGEIHRRELGLTEGDGVTAALLKKNGINVITEEEL</sequence>
<dbReference type="Pfam" id="PF04463">
    <property type="entry name" value="2-thiour_desulf"/>
    <property type="match status" value="1"/>
</dbReference>
<dbReference type="EMBL" id="LHYI01000023">
    <property type="protein sequence ID" value="KXB08294.1"/>
    <property type="molecule type" value="Genomic_DNA"/>
</dbReference>
<proteinExistence type="predicted"/>
<accession>A0ABR5TJI4</accession>
<reference evidence="1 2" key="1">
    <citation type="journal article" date="2016" name="Sci. Rep.">
        <title>Metabolic traits of an uncultured archaeal lineage -MSBL1- from brine pools of the Red Sea.</title>
        <authorList>
            <person name="Mwirichia R."/>
            <person name="Alam I."/>
            <person name="Rashid M."/>
            <person name="Vinu M."/>
            <person name="Ba-Alawi W."/>
            <person name="Anthony Kamau A."/>
            <person name="Kamanda Ngugi D."/>
            <person name="Goker M."/>
            <person name="Klenk H.P."/>
            <person name="Bajic V."/>
            <person name="Stingl U."/>
        </authorList>
    </citation>
    <scope>NUCLEOTIDE SEQUENCE [LARGE SCALE GENOMIC DNA]</scope>
    <source>
        <strain evidence="1">SCGC-AAA382M17</strain>
    </source>
</reference>
<dbReference type="PANTHER" id="PTHR30087">
    <property type="entry name" value="INNER MEMBRANE PROTEIN"/>
    <property type="match status" value="1"/>
</dbReference>
<dbReference type="Proteomes" id="UP000070633">
    <property type="component" value="Unassembled WGS sequence"/>
</dbReference>
<dbReference type="InterPro" id="IPR007553">
    <property type="entry name" value="2-thiour_desulf"/>
</dbReference>
<keyword evidence="2" id="KW-1185">Reference proteome</keyword>
<organism evidence="1 2">
    <name type="scientific">candidate division MSBL1 archaeon SCGC-AAA382M17</name>
    <dbReference type="NCBI Taxonomy" id="1698284"/>
    <lineage>
        <taxon>Archaea</taxon>
        <taxon>Methanobacteriati</taxon>
        <taxon>Methanobacteriota</taxon>
        <taxon>candidate division MSBL1</taxon>
    </lineage>
</organism>
<dbReference type="PANTHER" id="PTHR30087:SF1">
    <property type="entry name" value="HYPOTHETICAL CYTOSOLIC PROTEIN"/>
    <property type="match status" value="1"/>
</dbReference>
<gene>
    <name evidence="1" type="ORF">AKJ55_01185</name>
</gene>
<name>A0ABR5TJI4_9EURY</name>
<evidence type="ECO:0000313" key="1">
    <source>
        <dbReference type="EMBL" id="KXB08294.1"/>
    </source>
</evidence>
<protein>
    <recommendedName>
        <fullName evidence="3">Purine nucleoside phosphorylase</fullName>
    </recommendedName>
</protein>
<comment type="caution">
    <text evidence="1">The sequence shown here is derived from an EMBL/GenBank/DDBJ whole genome shotgun (WGS) entry which is preliminary data.</text>
</comment>
<evidence type="ECO:0008006" key="3">
    <source>
        <dbReference type="Google" id="ProtNLM"/>
    </source>
</evidence>